<evidence type="ECO:0008006" key="5">
    <source>
        <dbReference type="Google" id="ProtNLM"/>
    </source>
</evidence>
<organism evidence="3 4">
    <name type="scientific">Kribbella orskensis</name>
    <dbReference type="NCBI Taxonomy" id="2512216"/>
    <lineage>
        <taxon>Bacteria</taxon>
        <taxon>Bacillati</taxon>
        <taxon>Actinomycetota</taxon>
        <taxon>Actinomycetes</taxon>
        <taxon>Propionibacteriales</taxon>
        <taxon>Kribbellaceae</taxon>
        <taxon>Kribbella</taxon>
    </lineage>
</organism>
<proteinExistence type="predicted"/>
<evidence type="ECO:0000313" key="3">
    <source>
        <dbReference type="EMBL" id="TCO17005.1"/>
    </source>
</evidence>
<dbReference type="PROSITE" id="PS51257">
    <property type="entry name" value="PROKAR_LIPOPROTEIN"/>
    <property type="match status" value="1"/>
</dbReference>
<accession>A0ABY2BD80</accession>
<feature type="chain" id="PRO_5047271749" description="Lipoprotein" evidence="2">
    <location>
        <begin position="26"/>
        <end position="240"/>
    </location>
</feature>
<keyword evidence="2" id="KW-0732">Signal</keyword>
<protein>
    <recommendedName>
        <fullName evidence="5">Lipoprotein</fullName>
    </recommendedName>
</protein>
<evidence type="ECO:0000313" key="4">
    <source>
        <dbReference type="Proteomes" id="UP000295818"/>
    </source>
</evidence>
<keyword evidence="4" id="KW-1185">Reference proteome</keyword>
<comment type="caution">
    <text evidence="3">The sequence shown here is derived from an EMBL/GenBank/DDBJ whole genome shotgun (WGS) entry which is preliminary data.</text>
</comment>
<sequence>MMRAGFALLAVPLLVSCGGSSELSAPPPTVSATASVTPAPRASAPAATPSRAVSPRPTAPTATPRQADLARLVVRSATFTRTSSRDWDRQRVGAFDVERFVGKLSGTPQEDRQLLARTGFVRGYVSIRMSSDDRRLVVCLYRFRSHQGAVTLQNRFWGQYEHGDTFTVRGISRTWTDSGLTKKSSPTRFTAGANVNFVVGNVLAQVTVTESSQTLDGLRPDTRLAATISNLQQDLLKAAG</sequence>
<gene>
    <name evidence="3" type="ORF">EV644_11525</name>
</gene>
<feature type="compositionally biased region" description="Low complexity" evidence="1">
    <location>
        <begin position="31"/>
        <end position="65"/>
    </location>
</feature>
<dbReference type="EMBL" id="SLWM01000015">
    <property type="protein sequence ID" value="TCO17005.1"/>
    <property type="molecule type" value="Genomic_DNA"/>
</dbReference>
<evidence type="ECO:0000256" key="1">
    <source>
        <dbReference type="SAM" id="MobiDB-lite"/>
    </source>
</evidence>
<dbReference type="Proteomes" id="UP000295818">
    <property type="component" value="Unassembled WGS sequence"/>
</dbReference>
<name>A0ABY2BD80_9ACTN</name>
<reference evidence="3 4" key="1">
    <citation type="journal article" date="2015" name="Stand. Genomic Sci.">
        <title>Genomic Encyclopedia of Bacterial and Archaeal Type Strains, Phase III: the genomes of soil and plant-associated and newly described type strains.</title>
        <authorList>
            <person name="Whitman W.B."/>
            <person name="Woyke T."/>
            <person name="Klenk H.P."/>
            <person name="Zhou Y."/>
            <person name="Lilburn T.G."/>
            <person name="Beck B.J."/>
            <person name="De Vos P."/>
            <person name="Vandamme P."/>
            <person name="Eisen J.A."/>
            <person name="Garrity G."/>
            <person name="Hugenholtz P."/>
            <person name="Kyrpides N.C."/>
        </authorList>
    </citation>
    <scope>NUCLEOTIDE SEQUENCE [LARGE SCALE GENOMIC DNA]</scope>
    <source>
        <strain evidence="3 4">VKM Ac-2538</strain>
    </source>
</reference>
<feature type="region of interest" description="Disordered" evidence="1">
    <location>
        <begin position="22"/>
        <end position="65"/>
    </location>
</feature>
<dbReference type="RefSeq" id="WP_132192429.1">
    <property type="nucleotide sequence ID" value="NZ_SLWM01000015.1"/>
</dbReference>
<evidence type="ECO:0000256" key="2">
    <source>
        <dbReference type="SAM" id="SignalP"/>
    </source>
</evidence>
<feature type="signal peptide" evidence="2">
    <location>
        <begin position="1"/>
        <end position="25"/>
    </location>
</feature>